<feature type="transmembrane region" description="Helical" evidence="6">
    <location>
        <begin position="158"/>
        <end position="182"/>
    </location>
</feature>
<dbReference type="CDD" id="cd17324">
    <property type="entry name" value="MFS_NepI_like"/>
    <property type="match status" value="1"/>
</dbReference>
<comment type="subcellular location">
    <subcellularLocation>
        <location evidence="1">Cell membrane</location>
        <topology evidence="1">Multi-pass membrane protein</topology>
    </subcellularLocation>
</comment>
<feature type="transmembrane region" description="Helical" evidence="6">
    <location>
        <begin position="128"/>
        <end position="146"/>
    </location>
</feature>
<keyword evidence="9" id="KW-1185">Reference proteome</keyword>
<feature type="transmembrane region" description="Helical" evidence="6">
    <location>
        <begin position="203"/>
        <end position="225"/>
    </location>
</feature>
<organism evidence="8 9">
    <name type="scientific">Congregibacter variabilis</name>
    <dbReference type="NCBI Taxonomy" id="3081200"/>
    <lineage>
        <taxon>Bacteria</taxon>
        <taxon>Pseudomonadati</taxon>
        <taxon>Pseudomonadota</taxon>
        <taxon>Gammaproteobacteria</taxon>
        <taxon>Cellvibrionales</taxon>
        <taxon>Halieaceae</taxon>
        <taxon>Congregibacter</taxon>
    </lineage>
</organism>
<evidence type="ECO:0000256" key="4">
    <source>
        <dbReference type="ARBA" id="ARBA00022989"/>
    </source>
</evidence>
<dbReference type="Proteomes" id="UP001626537">
    <property type="component" value="Chromosome"/>
</dbReference>
<evidence type="ECO:0000256" key="2">
    <source>
        <dbReference type="ARBA" id="ARBA00022475"/>
    </source>
</evidence>
<dbReference type="Gene3D" id="1.20.1250.20">
    <property type="entry name" value="MFS general substrate transporter like domains"/>
    <property type="match status" value="1"/>
</dbReference>
<reference evidence="8 9" key="1">
    <citation type="submission" date="2023-10" db="EMBL/GenBank/DDBJ databases">
        <title>Two novel species belonging to the OM43/NOR5 clade.</title>
        <authorList>
            <person name="Park M."/>
        </authorList>
    </citation>
    <scope>NUCLEOTIDE SEQUENCE [LARGE SCALE GENOMIC DNA]</scope>
    <source>
        <strain evidence="8 9">IMCC43200</strain>
    </source>
</reference>
<sequence>MNARLLSLVFAPFALGTSAFIYIGLIEPMSKGLGVGIASVGQLQTVFALACGIGGPLLARLLAKFDRKRLLLCVLSILVLMNIGSAVAPDLITMASIRFAAGFFAALTLPLASTLAVSLVPEAKRPKAIASVLAGYTLAFLIGMPIGSILGDVYGWRAAFWLAAGIAATALLVVGIFAPAHIHVPQPGDSSFRRALQGENPKLLIINMLGFAGTFATVSYIGPVITASTGVTGSGIAAIQISTGIGSLLGLPAGAMLARLSARTALTTLLAVVLLTQLLFSAGMLFNLAAFSIPVLVFTMAFNSAALFGTSPVIQTQLAKAAGPAATIAFALNGSMIYSGQGVGSSIGGAVTSSVGLGWTGLAGATAVFVALLLTRRLSG</sequence>
<name>A0ABZ0I5V4_9GAMM</name>
<dbReference type="PANTHER" id="PTHR43124">
    <property type="entry name" value="PURINE EFFLUX PUMP PBUE"/>
    <property type="match status" value="1"/>
</dbReference>
<feature type="transmembrane region" description="Helical" evidence="6">
    <location>
        <begin position="43"/>
        <end position="63"/>
    </location>
</feature>
<feature type="transmembrane region" description="Helical" evidence="6">
    <location>
        <begin position="265"/>
        <end position="285"/>
    </location>
</feature>
<dbReference type="PROSITE" id="PS50850">
    <property type="entry name" value="MFS"/>
    <property type="match status" value="1"/>
</dbReference>
<evidence type="ECO:0000256" key="5">
    <source>
        <dbReference type="ARBA" id="ARBA00023136"/>
    </source>
</evidence>
<dbReference type="PANTHER" id="PTHR43124:SF10">
    <property type="entry name" value="PURINE EFFLUX PUMP PBUE"/>
    <property type="match status" value="1"/>
</dbReference>
<dbReference type="RefSeq" id="WP_407349176.1">
    <property type="nucleotide sequence ID" value="NZ_CP136864.1"/>
</dbReference>
<accession>A0ABZ0I5V4</accession>
<evidence type="ECO:0000256" key="6">
    <source>
        <dbReference type="SAM" id="Phobius"/>
    </source>
</evidence>
<dbReference type="InterPro" id="IPR036259">
    <property type="entry name" value="MFS_trans_sf"/>
</dbReference>
<evidence type="ECO:0000313" key="9">
    <source>
        <dbReference type="Proteomes" id="UP001626537"/>
    </source>
</evidence>
<keyword evidence="2" id="KW-1003">Cell membrane</keyword>
<dbReference type="EMBL" id="CP136864">
    <property type="protein sequence ID" value="WOJ94540.1"/>
    <property type="molecule type" value="Genomic_DNA"/>
</dbReference>
<dbReference type="InterPro" id="IPR011701">
    <property type="entry name" value="MFS"/>
</dbReference>
<keyword evidence="5 6" id="KW-0472">Membrane</keyword>
<feature type="domain" description="Major facilitator superfamily (MFS) profile" evidence="7">
    <location>
        <begin position="4"/>
        <end position="380"/>
    </location>
</feature>
<keyword evidence="4 6" id="KW-1133">Transmembrane helix</keyword>
<evidence type="ECO:0000313" key="8">
    <source>
        <dbReference type="EMBL" id="WOJ94540.1"/>
    </source>
</evidence>
<gene>
    <name evidence="8" type="ORF">R0135_05090</name>
</gene>
<dbReference type="InterPro" id="IPR020846">
    <property type="entry name" value="MFS_dom"/>
</dbReference>
<protein>
    <submittedName>
        <fullName evidence="8">MFS transporter</fullName>
    </submittedName>
</protein>
<feature type="transmembrane region" description="Helical" evidence="6">
    <location>
        <begin position="321"/>
        <end position="338"/>
    </location>
</feature>
<feature type="transmembrane region" description="Helical" evidence="6">
    <location>
        <begin position="100"/>
        <end position="121"/>
    </location>
</feature>
<keyword evidence="3 6" id="KW-0812">Transmembrane</keyword>
<feature type="transmembrane region" description="Helical" evidence="6">
    <location>
        <begin position="70"/>
        <end position="88"/>
    </location>
</feature>
<evidence type="ECO:0000259" key="7">
    <source>
        <dbReference type="PROSITE" id="PS50850"/>
    </source>
</evidence>
<evidence type="ECO:0000256" key="1">
    <source>
        <dbReference type="ARBA" id="ARBA00004651"/>
    </source>
</evidence>
<proteinExistence type="predicted"/>
<dbReference type="Pfam" id="PF07690">
    <property type="entry name" value="MFS_1"/>
    <property type="match status" value="1"/>
</dbReference>
<dbReference type="InterPro" id="IPR050189">
    <property type="entry name" value="MFS_Efflux_Transporters"/>
</dbReference>
<dbReference type="SUPFAM" id="SSF103473">
    <property type="entry name" value="MFS general substrate transporter"/>
    <property type="match status" value="1"/>
</dbReference>
<feature type="transmembrane region" description="Helical" evidence="6">
    <location>
        <begin position="237"/>
        <end position="258"/>
    </location>
</feature>
<evidence type="ECO:0000256" key="3">
    <source>
        <dbReference type="ARBA" id="ARBA00022692"/>
    </source>
</evidence>
<feature type="transmembrane region" description="Helical" evidence="6">
    <location>
        <begin position="350"/>
        <end position="374"/>
    </location>
</feature>
<feature type="transmembrane region" description="Helical" evidence="6">
    <location>
        <begin position="291"/>
        <end position="309"/>
    </location>
</feature>